<evidence type="ECO:0000313" key="1">
    <source>
        <dbReference type="EMBL" id="NMC62142.1"/>
    </source>
</evidence>
<name>A0A7X9IJI0_9DELT</name>
<accession>A0A7X9IJI0</accession>
<proteinExistence type="predicted"/>
<organism evidence="1 2">
    <name type="scientific">SAR324 cluster bacterium</name>
    <dbReference type="NCBI Taxonomy" id="2024889"/>
    <lineage>
        <taxon>Bacteria</taxon>
        <taxon>Deltaproteobacteria</taxon>
        <taxon>SAR324 cluster</taxon>
    </lineage>
</organism>
<gene>
    <name evidence="1" type="ORF">GYA55_03145</name>
</gene>
<dbReference type="EMBL" id="JAAZON010000122">
    <property type="protein sequence ID" value="NMC62142.1"/>
    <property type="molecule type" value="Genomic_DNA"/>
</dbReference>
<reference evidence="1 2" key="1">
    <citation type="journal article" date="2020" name="Biotechnol. Biofuels">
        <title>New insights from the biogas microbiome by comprehensive genome-resolved metagenomics of nearly 1600 species originating from multiple anaerobic digesters.</title>
        <authorList>
            <person name="Campanaro S."/>
            <person name="Treu L."/>
            <person name="Rodriguez-R L.M."/>
            <person name="Kovalovszki A."/>
            <person name="Ziels R.M."/>
            <person name="Maus I."/>
            <person name="Zhu X."/>
            <person name="Kougias P.G."/>
            <person name="Basile A."/>
            <person name="Luo G."/>
            <person name="Schluter A."/>
            <person name="Konstantinidis K.T."/>
            <person name="Angelidaki I."/>
        </authorList>
    </citation>
    <scope>NUCLEOTIDE SEQUENCE [LARGE SCALE GENOMIC DNA]</scope>
    <source>
        <strain evidence="1">AS27yjCOA_65</strain>
    </source>
</reference>
<feature type="non-terminal residue" evidence="1">
    <location>
        <position position="1"/>
    </location>
</feature>
<dbReference type="Proteomes" id="UP000524246">
    <property type="component" value="Unassembled WGS sequence"/>
</dbReference>
<sequence>EPSFAAKGPTNLETLLTFPSQGFSSILSSDGRSGTILQLEFDGTVTGMLFVMPLNVTPIVALPIACPVTSK</sequence>
<dbReference type="AlphaFoldDB" id="A0A7X9IJI0"/>
<comment type="caution">
    <text evidence="1">The sequence shown here is derived from an EMBL/GenBank/DDBJ whole genome shotgun (WGS) entry which is preliminary data.</text>
</comment>
<protein>
    <submittedName>
        <fullName evidence="1">Uncharacterized protein</fullName>
    </submittedName>
</protein>
<evidence type="ECO:0000313" key="2">
    <source>
        <dbReference type="Proteomes" id="UP000524246"/>
    </source>
</evidence>